<dbReference type="EMBL" id="JAMYWD010000007">
    <property type="protein sequence ID" value="KAJ4967022.1"/>
    <property type="molecule type" value="Genomic_DNA"/>
</dbReference>
<protein>
    <submittedName>
        <fullName evidence="1">Uncharacterized protein</fullName>
    </submittedName>
</protein>
<comment type="caution">
    <text evidence="1">The sequence shown here is derived from an EMBL/GenBank/DDBJ whole genome shotgun (WGS) entry which is preliminary data.</text>
</comment>
<proteinExistence type="predicted"/>
<dbReference type="AlphaFoldDB" id="A0A9Q0KAQ6"/>
<name>A0A9Q0KAQ6_9MAGN</name>
<organism evidence="1 2">
    <name type="scientific">Protea cynaroides</name>
    <dbReference type="NCBI Taxonomy" id="273540"/>
    <lineage>
        <taxon>Eukaryota</taxon>
        <taxon>Viridiplantae</taxon>
        <taxon>Streptophyta</taxon>
        <taxon>Embryophyta</taxon>
        <taxon>Tracheophyta</taxon>
        <taxon>Spermatophyta</taxon>
        <taxon>Magnoliopsida</taxon>
        <taxon>Proteales</taxon>
        <taxon>Proteaceae</taxon>
        <taxon>Protea</taxon>
    </lineage>
</organism>
<reference evidence="1" key="1">
    <citation type="journal article" date="2023" name="Plant J.">
        <title>The genome of the king protea, Protea cynaroides.</title>
        <authorList>
            <person name="Chang J."/>
            <person name="Duong T.A."/>
            <person name="Schoeman C."/>
            <person name="Ma X."/>
            <person name="Roodt D."/>
            <person name="Barker N."/>
            <person name="Li Z."/>
            <person name="Van de Peer Y."/>
            <person name="Mizrachi E."/>
        </authorList>
    </citation>
    <scope>NUCLEOTIDE SEQUENCE</scope>
    <source>
        <tissue evidence="1">Young leaves</tissue>
    </source>
</reference>
<gene>
    <name evidence="1" type="ORF">NE237_018871</name>
</gene>
<evidence type="ECO:0000313" key="1">
    <source>
        <dbReference type="EMBL" id="KAJ4967022.1"/>
    </source>
</evidence>
<dbReference type="Proteomes" id="UP001141806">
    <property type="component" value="Unassembled WGS sequence"/>
</dbReference>
<keyword evidence="2" id="KW-1185">Reference proteome</keyword>
<accession>A0A9Q0KAQ6</accession>
<evidence type="ECO:0000313" key="2">
    <source>
        <dbReference type="Proteomes" id="UP001141806"/>
    </source>
</evidence>
<sequence length="124" mass="14433">MRMKTGDLLCKRVRTHDSEMSNVEDDKSLEFTDYEEVEMSDANLARLALLWSTSLACSTLFLSLNNSKIRSPRELEAPDPLIGIQEKKTAMTSNLVSLIWMFGWFMDLCSNCRTFRSYLKFLWF</sequence>